<evidence type="ECO:0000313" key="7">
    <source>
        <dbReference type="EMBL" id="HGK22832.1"/>
    </source>
</evidence>
<feature type="transmembrane region" description="Helical" evidence="5">
    <location>
        <begin position="79"/>
        <end position="100"/>
    </location>
</feature>
<dbReference type="PANTHER" id="PTHR43496">
    <property type="entry name" value="PROTEIN LPLB"/>
    <property type="match status" value="1"/>
</dbReference>
<dbReference type="InterPro" id="IPR035906">
    <property type="entry name" value="MetI-like_sf"/>
</dbReference>
<dbReference type="PROSITE" id="PS50928">
    <property type="entry name" value="ABC_TM1"/>
    <property type="match status" value="1"/>
</dbReference>
<accession>A0A7C2GIU1</accession>
<dbReference type="InterPro" id="IPR000515">
    <property type="entry name" value="MetI-like"/>
</dbReference>
<dbReference type="GO" id="GO:0005886">
    <property type="term" value="C:plasma membrane"/>
    <property type="evidence" value="ECO:0007669"/>
    <property type="project" value="UniProtKB-SubCell"/>
</dbReference>
<proteinExistence type="inferred from homology"/>
<feature type="domain" description="ABC transmembrane type-1" evidence="6">
    <location>
        <begin position="75"/>
        <end position="291"/>
    </location>
</feature>
<evidence type="ECO:0000256" key="4">
    <source>
        <dbReference type="ARBA" id="ARBA00023136"/>
    </source>
</evidence>
<dbReference type="Pfam" id="PF00528">
    <property type="entry name" value="BPD_transp_1"/>
    <property type="match status" value="1"/>
</dbReference>
<comment type="subcellular location">
    <subcellularLocation>
        <location evidence="1 5">Cell membrane</location>
        <topology evidence="1 5">Multi-pass membrane protein</topology>
    </subcellularLocation>
</comment>
<dbReference type="AlphaFoldDB" id="A0A7C2GIU1"/>
<sequence length="304" mass="35018">MKFAQLLKMIRKQKYLILMIFPFVVWLIIFRYIPLWGWITAFQNYKPGIPIFQQQWVGLKYFKEMFSDPEFYLVMRNTLAMSILGLIFGFPLPIILAILINEIRHNTFKRTVQTISYLPHFVSWVIVASIVHAMLAPDGVVNYALLKLGLIKQPILFFGEPKYFWWIVVFSDIWKEVGWNTIIFLAAMTAINPELYEAAEVDGASRFRKIWHITLPGIMPTVIMILILSIGNIINIGFERQFLLRTSAVRNVSDVIDLYALDYGIRAGRFSFGTAAGIFKSVISLILLFSANKVSKKVTGHKII</sequence>
<evidence type="ECO:0000259" key="6">
    <source>
        <dbReference type="PROSITE" id="PS50928"/>
    </source>
</evidence>
<dbReference type="EMBL" id="DTDV01000001">
    <property type="protein sequence ID" value="HGK22832.1"/>
    <property type="molecule type" value="Genomic_DNA"/>
</dbReference>
<comment type="similarity">
    <text evidence="5">Belongs to the binding-protein-dependent transport system permease family.</text>
</comment>
<dbReference type="CDD" id="cd06261">
    <property type="entry name" value="TM_PBP2"/>
    <property type="match status" value="1"/>
</dbReference>
<evidence type="ECO:0000256" key="3">
    <source>
        <dbReference type="ARBA" id="ARBA00022989"/>
    </source>
</evidence>
<feature type="transmembrane region" description="Helical" evidence="5">
    <location>
        <begin position="270"/>
        <end position="289"/>
    </location>
</feature>
<dbReference type="GO" id="GO:0055085">
    <property type="term" value="P:transmembrane transport"/>
    <property type="evidence" value="ECO:0007669"/>
    <property type="project" value="InterPro"/>
</dbReference>
<comment type="caution">
    <text evidence="7">The sequence shown here is derived from an EMBL/GenBank/DDBJ whole genome shotgun (WGS) entry which is preliminary data.</text>
</comment>
<dbReference type="Gene3D" id="1.10.3720.10">
    <property type="entry name" value="MetI-like"/>
    <property type="match status" value="1"/>
</dbReference>
<dbReference type="RefSeq" id="WP_149122156.1">
    <property type="nucleotide sequence ID" value="NZ_VTFL01000001.1"/>
</dbReference>
<organism evidence="7">
    <name type="scientific">Dictyoglomus thermophilum</name>
    <dbReference type="NCBI Taxonomy" id="14"/>
    <lineage>
        <taxon>Bacteria</taxon>
        <taxon>Pseudomonadati</taxon>
        <taxon>Dictyoglomota</taxon>
        <taxon>Dictyoglomia</taxon>
        <taxon>Dictyoglomales</taxon>
        <taxon>Dictyoglomaceae</taxon>
        <taxon>Dictyoglomus</taxon>
    </lineage>
</organism>
<dbReference type="PANTHER" id="PTHR43496:SF1">
    <property type="entry name" value="POLYGALACTURONAN_RHAMNOGALACTURONAN TRANSPORT SYSTEM PERMEASE PROTEIN YTEP"/>
    <property type="match status" value="1"/>
</dbReference>
<evidence type="ECO:0000256" key="5">
    <source>
        <dbReference type="RuleBase" id="RU363032"/>
    </source>
</evidence>
<keyword evidence="2 5" id="KW-0812">Transmembrane</keyword>
<feature type="transmembrane region" description="Helical" evidence="5">
    <location>
        <begin position="163"/>
        <end position="189"/>
    </location>
</feature>
<gene>
    <name evidence="7" type="ORF">ENU78_00015</name>
</gene>
<keyword evidence="4 5" id="KW-0472">Membrane</keyword>
<evidence type="ECO:0000256" key="2">
    <source>
        <dbReference type="ARBA" id="ARBA00022692"/>
    </source>
</evidence>
<feature type="transmembrane region" description="Helical" evidence="5">
    <location>
        <begin position="121"/>
        <end position="143"/>
    </location>
</feature>
<dbReference type="SUPFAM" id="SSF161098">
    <property type="entry name" value="MetI-like"/>
    <property type="match status" value="1"/>
</dbReference>
<feature type="transmembrane region" description="Helical" evidence="5">
    <location>
        <begin position="15"/>
        <end position="33"/>
    </location>
</feature>
<protein>
    <submittedName>
        <fullName evidence="7">Sugar ABC transporter permease</fullName>
    </submittedName>
</protein>
<reference evidence="7" key="1">
    <citation type="journal article" date="2020" name="mSystems">
        <title>Genome- and Community-Level Interaction Insights into Carbon Utilization and Element Cycling Functions of Hydrothermarchaeota in Hydrothermal Sediment.</title>
        <authorList>
            <person name="Zhou Z."/>
            <person name="Liu Y."/>
            <person name="Xu W."/>
            <person name="Pan J."/>
            <person name="Luo Z.H."/>
            <person name="Li M."/>
        </authorList>
    </citation>
    <scope>NUCLEOTIDE SEQUENCE [LARGE SCALE GENOMIC DNA]</scope>
    <source>
        <strain evidence="7">SpSt-70</strain>
    </source>
</reference>
<evidence type="ECO:0000256" key="1">
    <source>
        <dbReference type="ARBA" id="ARBA00004651"/>
    </source>
</evidence>
<name>A0A7C2GIU1_DICTH</name>
<feature type="transmembrane region" description="Helical" evidence="5">
    <location>
        <begin position="210"/>
        <end position="234"/>
    </location>
</feature>
<keyword evidence="5" id="KW-0813">Transport</keyword>
<keyword evidence="3 5" id="KW-1133">Transmembrane helix</keyword>